<comment type="catalytic activity">
    <reaction evidence="13 15">
        <text>a quinone + succinate = fumarate + a quinol</text>
        <dbReference type="Rhea" id="RHEA:40523"/>
        <dbReference type="ChEBI" id="CHEBI:24646"/>
        <dbReference type="ChEBI" id="CHEBI:29806"/>
        <dbReference type="ChEBI" id="CHEBI:30031"/>
        <dbReference type="ChEBI" id="CHEBI:132124"/>
        <dbReference type="EC" id="1.3.5.1"/>
    </reaction>
</comment>
<keyword evidence="15" id="KW-0997">Cell inner membrane</keyword>
<feature type="domain" description="Fumarate reductase/succinate dehydrogenase flavoprotein-like C-terminal" evidence="17">
    <location>
        <begin position="463"/>
        <end position="590"/>
    </location>
</feature>
<dbReference type="Pfam" id="PF02910">
    <property type="entry name" value="Succ_DH_flav_C"/>
    <property type="match status" value="1"/>
</dbReference>
<dbReference type="RefSeq" id="WP_253444149.1">
    <property type="nucleotide sequence ID" value="NZ_JARWAL010000001.1"/>
</dbReference>
<dbReference type="InterPro" id="IPR030664">
    <property type="entry name" value="SdhA/FrdA/AprA"/>
</dbReference>
<keyword evidence="7 15" id="KW-0813">Transport</keyword>
<dbReference type="EC" id="1.3.5.1" evidence="5 15"/>
<evidence type="ECO:0000259" key="17">
    <source>
        <dbReference type="Pfam" id="PF02910"/>
    </source>
</evidence>
<dbReference type="Gene3D" id="1.20.58.100">
    <property type="entry name" value="Fumarate reductase/succinate dehydrogenase flavoprotein-like, C-terminal domain"/>
    <property type="match status" value="1"/>
</dbReference>
<evidence type="ECO:0000313" key="18">
    <source>
        <dbReference type="EMBL" id="MDR5891470.1"/>
    </source>
</evidence>
<sequence length="590" mass="64236">MSNMRSLSFDAIIIGGGGAGLRAALELAKSGKKTAVLSKVFPTRSHTVSAQGGITCAIASADPNDDWRWHMYDTVKGGDYIADQDAAEYMCSEGPKAVFELEHMGLPFSRFDNGRIYQRPFGGQSKEFGAGGQAARTCAAADRTGHALLHTLYQNNLKNNTTFLNEWYAVDLVKNANDDVVGCIAMDIETGEVVHVKSKATVLATGGAGRIYASTTNALINTGDGIGMALRAGFPMQDMEMWQFHPTGIYGAGTLVTEGCRGEGGYLVNKDGERFMERYAPNAKDLAGRDVVARSMVMEILEGRGCGENGDHVFLKLDHLGEEVLGKRLPGIVELSKTFAHVDPAKEPIPVVPTCHYMMGGVPTNIHGQAIMQDADGNDKIINGLFACGEAACVSVHGANRLGGNSLLDLVVFGRAAGMYIEGALNEGIEYLDASESDIESAMKRMNRWNESTGGETVPELKRELQSIMQNSFGVFREEKNMVEGVKKLAELRERIANAHLPDKSNAFNTARVEALELDNLMEVAEATAISALERKESRGAHSRYDYPDRDDVNWLKHSLYFPADKKLGKRDVNFAPKTVDTFEPKVRTY</sequence>
<dbReference type="EMBL" id="JARWAL010000001">
    <property type="protein sequence ID" value="MDR5891470.1"/>
    <property type="molecule type" value="Genomic_DNA"/>
</dbReference>
<dbReference type="InterPro" id="IPR003953">
    <property type="entry name" value="FAD-dep_OxRdtase_2_FAD-bd"/>
</dbReference>
<dbReference type="NCBIfam" id="TIGR01812">
    <property type="entry name" value="sdhA_frdA_Gneg"/>
    <property type="match status" value="1"/>
</dbReference>
<reference evidence="18 19" key="1">
    <citation type="submission" date="2023-04" db="EMBL/GenBank/DDBJ databases">
        <title>A long-awaited taxogenomic arrangement of the family Halomonadaceae.</title>
        <authorList>
            <person name="De La Haba R."/>
            <person name="Chuvochina M."/>
            <person name="Wittouck S."/>
            <person name="Arahal D.R."/>
            <person name="Sanchez-Porro C."/>
            <person name="Hugenholtz P."/>
            <person name="Ventosa A."/>
        </authorList>
    </citation>
    <scope>NUCLEOTIDE SEQUENCE [LARGE SCALE GENOMIC DNA]</scope>
    <source>
        <strain evidence="18 19">DSM 17332</strain>
    </source>
</reference>
<evidence type="ECO:0000256" key="12">
    <source>
        <dbReference type="ARBA" id="ARBA00023136"/>
    </source>
</evidence>
<evidence type="ECO:0000256" key="5">
    <source>
        <dbReference type="ARBA" id="ARBA00012792"/>
    </source>
</evidence>
<name>A0ABU1GHI9_9GAMM</name>
<evidence type="ECO:0000256" key="10">
    <source>
        <dbReference type="ARBA" id="ARBA00022982"/>
    </source>
</evidence>
<evidence type="ECO:0000259" key="16">
    <source>
        <dbReference type="Pfam" id="PF00890"/>
    </source>
</evidence>
<keyword evidence="15" id="KW-0816">Tricarboxylic acid cycle</keyword>
<dbReference type="PIRSF" id="PIRSF000171">
    <property type="entry name" value="SDHA_APRA_LASPO"/>
    <property type="match status" value="1"/>
</dbReference>
<evidence type="ECO:0000256" key="13">
    <source>
        <dbReference type="ARBA" id="ARBA00049220"/>
    </source>
</evidence>
<dbReference type="Pfam" id="PF00890">
    <property type="entry name" value="FAD_binding_2"/>
    <property type="match status" value="1"/>
</dbReference>
<dbReference type="SUPFAM" id="SSF46977">
    <property type="entry name" value="Succinate dehydrogenase/fumarate reductase flavoprotein C-terminal domain"/>
    <property type="match status" value="1"/>
</dbReference>
<dbReference type="InterPro" id="IPR014006">
    <property type="entry name" value="Succ_Dhase_FrdA_Gneg"/>
</dbReference>
<comment type="cofactor">
    <cofactor evidence="1 15">
        <name>FAD</name>
        <dbReference type="ChEBI" id="CHEBI:57692"/>
    </cofactor>
</comment>
<comment type="subcellular location">
    <subcellularLocation>
        <location evidence="2 15">Cell inner membrane</location>
        <topology evidence="2 15">Peripheral membrane protein</topology>
        <orientation evidence="2 15">Cytoplasmic side</orientation>
    </subcellularLocation>
</comment>
<gene>
    <name evidence="18" type="primary">sdhA</name>
    <name evidence="18" type="ORF">QC820_01480</name>
</gene>
<dbReference type="PROSITE" id="PS00504">
    <property type="entry name" value="FRD_SDH_FAD_BINDING"/>
    <property type="match status" value="1"/>
</dbReference>
<organism evidence="18 19">
    <name type="scientific">Halomonas mongoliensis</name>
    <dbReference type="NCBI Taxonomy" id="321265"/>
    <lineage>
        <taxon>Bacteria</taxon>
        <taxon>Pseudomonadati</taxon>
        <taxon>Pseudomonadota</taxon>
        <taxon>Gammaproteobacteria</taxon>
        <taxon>Oceanospirillales</taxon>
        <taxon>Halomonadaceae</taxon>
        <taxon>Halomonas</taxon>
    </lineage>
</organism>
<evidence type="ECO:0000256" key="15">
    <source>
        <dbReference type="RuleBase" id="RU362051"/>
    </source>
</evidence>
<comment type="similarity">
    <text evidence="4 15">Belongs to the FAD-dependent oxidoreductase 2 family. FRD/SDH subfamily.</text>
</comment>
<keyword evidence="15" id="KW-1003">Cell membrane</keyword>
<dbReference type="Gene3D" id="3.50.50.60">
    <property type="entry name" value="FAD/NAD(P)-binding domain"/>
    <property type="match status" value="1"/>
</dbReference>
<evidence type="ECO:0000256" key="4">
    <source>
        <dbReference type="ARBA" id="ARBA00008040"/>
    </source>
</evidence>
<evidence type="ECO:0000256" key="14">
    <source>
        <dbReference type="NCBIfam" id="TIGR01816"/>
    </source>
</evidence>
<keyword evidence="19" id="KW-1185">Reference proteome</keyword>
<proteinExistence type="inferred from homology"/>
<dbReference type="PANTHER" id="PTHR11632:SF51">
    <property type="entry name" value="SUCCINATE DEHYDROGENASE [UBIQUINONE] FLAVOPROTEIN SUBUNIT, MITOCHONDRIAL"/>
    <property type="match status" value="1"/>
</dbReference>
<dbReference type="SUPFAM" id="SSF56425">
    <property type="entry name" value="Succinate dehydrogenase/fumarate reductase flavoprotein, catalytic domain"/>
    <property type="match status" value="1"/>
</dbReference>
<comment type="caution">
    <text evidence="18">The sequence shown here is derived from an EMBL/GenBank/DDBJ whole genome shotgun (WGS) entry which is preliminary data.</text>
</comment>
<keyword evidence="8 15" id="KW-0285">Flavoprotein</keyword>
<dbReference type="Gene3D" id="4.10.80.40">
    <property type="entry name" value="succinate dehydrogenase protein domain"/>
    <property type="match status" value="1"/>
</dbReference>
<keyword evidence="9 15" id="KW-0274">FAD</keyword>
<dbReference type="PANTHER" id="PTHR11632">
    <property type="entry name" value="SUCCINATE DEHYDROGENASE 2 FLAVOPROTEIN SUBUNIT"/>
    <property type="match status" value="1"/>
</dbReference>
<dbReference type="Proteomes" id="UP001252270">
    <property type="component" value="Unassembled WGS sequence"/>
</dbReference>
<feature type="domain" description="FAD-dependent oxidoreductase 2 FAD-binding" evidence="16">
    <location>
        <begin position="10"/>
        <end position="407"/>
    </location>
</feature>
<dbReference type="InterPro" id="IPR036188">
    <property type="entry name" value="FAD/NAD-bd_sf"/>
</dbReference>
<keyword evidence="12 15" id="KW-0472">Membrane</keyword>
<comment type="pathway">
    <text evidence="3 15">Carbohydrate metabolism; tricarboxylic acid cycle; fumarate from succinate (bacterial route): step 1/1.</text>
</comment>
<dbReference type="InterPro" id="IPR027477">
    <property type="entry name" value="Succ_DH/fumarate_Rdtase_cat_sf"/>
</dbReference>
<evidence type="ECO:0000256" key="9">
    <source>
        <dbReference type="ARBA" id="ARBA00022827"/>
    </source>
</evidence>
<evidence type="ECO:0000256" key="1">
    <source>
        <dbReference type="ARBA" id="ARBA00001974"/>
    </source>
</evidence>
<evidence type="ECO:0000313" key="19">
    <source>
        <dbReference type="Proteomes" id="UP001252270"/>
    </source>
</evidence>
<dbReference type="InterPro" id="IPR015939">
    <property type="entry name" value="Fum_Rdtase/Succ_DH_flav-like_C"/>
</dbReference>
<evidence type="ECO:0000256" key="3">
    <source>
        <dbReference type="ARBA" id="ARBA00004894"/>
    </source>
</evidence>
<protein>
    <recommendedName>
        <fullName evidence="6 14">Succinate dehydrogenase flavoprotein subunit</fullName>
        <ecNumber evidence="5 15">1.3.5.1</ecNumber>
    </recommendedName>
</protein>
<evidence type="ECO:0000256" key="6">
    <source>
        <dbReference type="ARBA" id="ARBA00019965"/>
    </source>
</evidence>
<evidence type="ECO:0000256" key="8">
    <source>
        <dbReference type="ARBA" id="ARBA00022630"/>
    </source>
</evidence>
<dbReference type="Gene3D" id="3.90.700.10">
    <property type="entry name" value="Succinate dehydrogenase/fumarate reductase flavoprotein, catalytic domain"/>
    <property type="match status" value="1"/>
</dbReference>
<dbReference type="SUPFAM" id="SSF51905">
    <property type="entry name" value="FAD/NAD(P)-binding domain"/>
    <property type="match status" value="1"/>
</dbReference>
<keyword evidence="10 15" id="KW-0249">Electron transport</keyword>
<dbReference type="InterPro" id="IPR003952">
    <property type="entry name" value="FRD_SDH_FAD_BS"/>
</dbReference>
<keyword evidence="11 15" id="KW-0560">Oxidoreductase</keyword>
<evidence type="ECO:0000256" key="2">
    <source>
        <dbReference type="ARBA" id="ARBA00004515"/>
    </source>
</evidence>
<evidence type="ECO:0000256" key="11">
    <source>
        <dbReference type="ARBA" id="ARBA00023002"/>
    </source>
</evidence>
<dbReference type="NCBIfam" id="TIGR01816">
    <property type="entry name" value="sdhA_forward"/>
    <property type="match status" value="1"/>
</dbReference>
<dbReference type="InterPro" id="IPR037099">
    <property type="entry name" value="Fum_R/Succ_DH_flav-like_C_sf"/>
</dbReference>
<accession>A0ABU1GHI9</accession>
<evidence type="ECO:0000256" key="7">
    <source>
        <dbReference type="ARBA" id="ARBA00022448"/>
    </source>
</evidence>
<dbReference type="InterPro" id="IPR011281">
    <property type="entry name" value="Succ_DH_flav_su_fwd"/>
</dbReference>